<dbReference type="EMBL" id="JANFQO010000016">
    <property type="protein sequence ID" value="MCQ4166357.1"/>
    <property type="molecule type" value="Genomic_DNA"/>
</dbReference>
<dbReference type="InterPro" id="IPR050832">
    <property type="entry name" value="Bact_Acetyltransf"/>
</dbReference>
<evidence type="ECO:0000256" key="2">
    <source>
        <dbReference type="ARBA" id="ARBA00023315"/>
    </source>
</evidence>
<dbReference type="Gene3D" id="3.40.630.30">
    <property type="match status" value="1"/>
</dbReference>
<dbReference type="Pfam" id="PF00583">
    <property type="entry name" value="Acetyltransf_1"/>
    <property type="match status" value="1"/>
</dbReference>
<dbReference type="SUPFAM" id="SSF55729">
    <property type="entry name" value="Acyl-CoA N-acyltransferases (Nat)"/>
    <property type="match status" value="1"/>
</dbReference>
<dbReference type="InterPro" id="IPR000182">
    <property type="entry name" value="GNAT_dom"/>
</dbReference>
<gene>
    <name evidence="4" type="ORF">NM961_16685</name>
</gene>
<dbReference type="RefSeq" id="WP_255915547.1">
    <property type="nucleotide sequence ID" value="NZ_JANFQO010000016.1"/>
</dbReference>
<keyword evidence="2" id="KW-0012">Acyltransferase</keyword>
<accession>A0ABT1QVP9</accession>
<organism evidence="4 5">
    <name type="scientific">Tahibacter harae</name>
    <dbReference type="NCBI Taxonomy" id="2963937"/>
    <lineage>
        <taxon>Bacteria</taxon>
        <taxon>Pseudomonadati</taxon>
        <taxon>Pseudomonadota</taxon>
        <taxon>Gammaproteobacteria</taxon>
        <taxon>Lysobacterales</taxon>
        <taxon>Rhodanobacteraceae</taxon>
        <taxon>Tahibacter</taxon>
    </lineage>
</organism>
<evidence type="ECO:0000313" key="5">
    <source>
        <dbReference type="Proteomes" id="UP001165498"/>
    </source>
</evidence>
<sequence length="151" mass="16195">MNIRPYSASDWNRVCEIHDAARRDELAAAGLEAAYLTLAETAANEGFHDYTIRVAEIGGTIAGFVAFTSEELAWLYVDPAWYRRGIGTALIRAALGETRAPLDAEVLAGNDAAVALYRRSGFAVAGHANGRMPGNERFTVSVTVLSHPGTV</sequence>
<dbReference type="CDD" id="cd04301">
    <property type="entry name" value="NAT_SF"/>
    <property type="match status" value="1"/>
</dbReference>
<protein>
    <submittedName>
        <fullName evidence="4">GNAT family N-acetyltransferase</fullName>
    </submittedName>
</protein>
<keyword evidence="1" id="KW-0808">Transferase</keyword>
<keyword evidence="5" id="KW-1185">Reference proteome</keyword>
<feature type="domain" description="N-acetyltransferase" evidence="3">
    <location>
        <begin position="1"/>
        <end position="150"/>
    </location>
</feature>
<dbReference type="InterPro" id="IPR016181">
    <property type="entry name" value="Acyl_CoA_acyltransferase"/>
</dbReference>
<evidence type="ECO:0000259" key="3">
    <source>
        <dbReference type="PROSITE" id="PS51186"/>
    </source>
</evidence>
<proteinExistence type="predicted"/>
<dbReference type="PROSITE" id="PS51186">
    <property type="entry name" value="GNAT"/>
    <property type="match status" value="1"/>
</dbReference>
<dbReference type="PANTHER" id="PTHR43877">
    <property type="entry name" value="AMINOALKYLPHOSPHONATE N-ACETYLTRANSFERASE-RELATED-RELATED"/>
    <property type="match status" value="1"/>
</dbReference>
<dbReference type="Proteomes" id="UP001165498">
    <property type="component" value="Unassembled WGS sequence"/>
</dbReference>
<comment type="caution">
    <text evidence="4">The sequence shown here is derived from an EMBL/GenBank/DDBJ whole genome shotgun (WGS) entry which is preliminary data.</text>
</comment>
<name>A0ABT1QVP9_9GAMM</name>
<evidence type="ECO:0000256" key="1">
    <source>
        <dbReference type="ARBA" id="ARBA00022679"/>
    </source>
</evidence>
<reference evidence="4" key="1">
    <citation type="submission" date="2022-07" db="EMBL/GenBank/DDBJ databases">
        <title>Tahibacter sp., a new gammaproteobacterium isolated from the silt sample collected at pig farm.</title>
        <authorList>
            <person name="Chen H."/>
        </authorList>
    </citation>
    <scope>NUCLEOTIDE SEQUENCE</scope>
    <source>
        <strain evidence="4">P2K</strain>
    </source>
</reference>
<evidence type="ECO:0000313" key="4">
    <source>
        <dbReference type="EMBL" id="MCQ4166357.1"/>
    </source>
</evidence>
<dbReference type="PANTHER" id="PTHR43877:SF1">
    <property type="entry name" value="ACETYLTRANSFERASE"/>
    <property type="match status" value="1"/>
</dbReference>